<keyword evidence="8" id="KW-1185">Reference proteome</keyword>
<dbReference type="Gene3D" id="3.30.450.40">
    <property type="match status" value="1"/>
</dbReference>
<feature type="compositionally biased region" description="Low complexity" evidence="4">
    <location>
        <begin position="34"/>
        <end position="53"/>
    </location>
</feature>
<gene>
    <name evidence="7" type="ORF">ETD96_41100</name>
</gene>
<dbReference type="InterPro" id="IPR005471">
    <property type="entry name" value="Tscrpt_reg_IclR_N"/>
</dbReference>
<sequence length="370" mass="39706">MAGARRARASRPSARRPGRRSGRCGASRGRRARPPGAAGSRVPAPRARSPPRGGRAGGARRRCRWPSCGAPGGLDRGSRGAISSTLRAISLHSGQRRSRTESMSREQAQGSVKVLTKAVAVLDALAEAGELTPAQLSERLGEPRGTLYRVLAALEEHDLVQAGARRGGYQLGLHLFTLGNAVARRFGDERAAALPAMERLNDATRQTVFLTVRRGFDALCVERIDGQQVGVMILPVGGTIPLHGGANARALLAFEPEEFWRRYAEHAPLTAFTPATETTPDGLYRQLRETRDAGYSLSDQDVIPGIASIGAPVFDHEDRVRASISLSGPRPAVLESSFEDNVRLVREAAAEISRLLGRDAAARTAPAERR</sequence>
<dbReference type="GO" id="GO:0045892">
    <property type="term" value="P:negative regulation of DNA-templated transcription"/>
    <property type="evidence" value="ECO:0007669"/>
    <property type="project" value="TreeGrafter"/>
</dbReference>
<keyword evidence="1" id="KW-0805">Transcription regulation</keyword>
<dbReference type="PROSITE" id="PS51077">
    <property type="entry name" value="HTH_ICLR"/>
    <property type="match status" value="1"/>
</dbReference>
<dbReference type="SUPFAM" id="SSF46785">
    <property type="entry name" value="Winged helix' DNA-binding domain"/>
    <property type="match status" value="1"/>
</dbReference>
<evidence type="ECO:0000256" key="3">
    <source>
        <dbReference type="ARBA" id="ARBA00023163"/>
    </source>
</evidence>
<evidence type="ECO:0000313" key="8">
    <source>
        <dbReference type="Proteomes" id="UP000305238"/>
    </source>
</evidence>
<keyword evidence="3" id="KW-0804">Transcription</keyword>
<keyword evidence="2" id="KW-0238">DNA-binding</keyword>
<dbReference type="Gene3D" id="1.10.10.10">
    <property type="entry name" value="Winged helix-like DNA-binding domain superfamily/Winged helix DNA-binding domain"/>
    <property type="match status" value="1"/>
</dbReference>
<dbReference type="GO" id="GO:0003700">
    <property type="term" value="F:DNA-binding transcription factor activity"/>
    <property type="evidence" value="ECO:0007669"/>
    <property type="project" value="TreeGrafter"/>
</dbReference>
<dbReference type="EMBL" id="VCKZ01000554">
    <property type="protein sequence ID" value="TMR26507.1"/>
    <property type="molecule type" value="Genomic_DNA"/>
</dbReference>
<dbReference type="CDD" id="cd00090">
    <property type="entry name" value="HTH_ARSR"/>
    <property type="match status" value="1"/>
</dbReference>
<dbReference type="Pfam" id="PF09339">
    <property type="entry name" value="HTH_IclR"/>
    <property type="match status" value="1"/>
</dbReference>
<name>A0A5S4G0C9_9ACTN</name>
<organism evidence="7 8">
    <name type="scientific">Actinomadura geliboluensis</name>
    <dbReference type="NCBI Taxonomy" id="882440"/>
    <lineage>
        <taxon>Bacteria</taxon>
        <taxon>Bacillati</taxon>
        <taxon>Actinomycetota</taxon>
        <taxon>Actinomycetes</taxon>
        <taxon>Streptosporangiales</taxon>
        <taxon>Thermomonosporaceae</taxon>
        <taxon>Actinomadura</taxon>
    </lineage>
</organism>
<evidence type="ECO:0000259" key="5">
    <source>
        <dbReference type="PROSITE" id="PS51077"/>
    </source>
</evidence>
<dbReference type="Pfam" id="PF01614">
    <property type="entry name" value="IclR_C"/>
    <property type="match status" value="1"/>
</dbReference>
<evidence type="ECO:0000256" key="1">
    <source>
        <dbReference type="ARBA" id="ARBA00023015"/>
    </source>
</evidence>
<evidence type="ECO:0000259" key="6">
    <source>
        <dbReference type="PROSITE" id="PS51078"/>
    </source>
</evidence>
<dbReference type="SMART" id="SM00346">
    <property type="entry name" value="HTH_ICLR"/>
    <property type="match status" value="1"/>
</dbReference>
<accession>A0A5S4G0C9</accession>
<feature type="region of interest" description="Disordered" evidence="4">
    <location>
        <begin position="1"/>
        <end position="81"/>
    </location>
</feature>
<dbReference type="OrthoDB" id="4068713at2"/>
<comment type="caution">
    <text evidence="7">The sequence shown here is derived from an EMBL/GenBank/DDBJ whole genome shotgun (WGS) entry which is preliminary data.</text>
</comment>
<dbReference type="InterPro" id="IPR029016">
    <property type="entry name" value="GAF-like_dom_sf"/>
</dbReference>
<reference evidence="7 8" key="1">
    <citation type="submission" date="2019-05" db="EMBL/GenBank/DDBJ databases">
        <title>Draft genome sequence of Actinomadura geliboluensis A8036.</title>
        <authorList>
            <person name="Saricaoglu S."/>
            <person name="Isik K."/>
        </authorList>
    </citation>
    <scope>NUCLEOTIDE SEQUENCE [LARGE SCALE GENOMIC DNA]</scope>
    <source>
        <strain evidence="7 8">A8036</strain>
    </source>
</reference>
<dbReference type="InterPro" id="IPR011991">
    <property type="entry name" value="ArsR-like_HTH"/>
</dbReference>
<dbReference type="InterPro" id="IPR050707">
    <property type="entry name" value="HTH_MetabolicPath_Reg"/>
</dbReference>
<proteinExistence type="predicted"/>
<dbReference type="InterPro" id="IPR036388">
    <property type="entry name" value="WH-like_DNA-bd_sf"/>
</dbReference>
<dbReference type="PANTHER" id="PTHR30136">
    <property type="entry name" value="HELIX-TURN-HELIX TRANSCRIPTIONAL REGULATOR, ICLR FAMILY"/>
    <property type="match status" value="1"/>
</dbReference>
<evidence type="ECO:0000256" key="4">
    <source>
        <dbReference type="SAM" id="MobiDB-lite"/>
    </source>
</evidence>
<evidence type="ECO:0000256" key="2">
    <source>
        <dbReference type="ARBA" id="ARBA00023125"/>
    </source>
</evidence>
<dbReference type="SUPFAM" id="SSF55781">
    <property type="entry name" value="GAF domain-like"/>
    <property type="match status" value="1"/>
</dbReference>
<dbReference type="PROSITE" id="PS51078">
    <property type="entry name" value="ICLR_ED"/>
    <property type="match status" value="1"/>
</dbReference>
<dbReference type="InterPro" id="IPR036390">
    <property type="entry name" value="WH_DNA-bd_sf"/>
</dbReference>
<dbReference type="Proteomes" id="UP000305238">
    <property type="component" value="Unassembled WGS sequence"/>
</dbReference>
<protein>
    <submittedName>
        <fullName evidence="7">IclR family transcriptional regulator</fullName>
    </submittedName>
</protein>
<dbReference type="InterPro" id="IPR014757">
    <property type="entry name" value="Tscrpt_reg_IclR_C"/>
</dbReference>
<dbReference type="GO" id="GO:0003677">
    <property type="term" value="F:DNA binding"/>
    <property type="evidence" value="ECO:0007669"/>
    <property type="project" value="UniProtKB-KW"/>
</dbReference>
<dbReference type="PANTHER" id="PTHR30136:SF24">
    <property type="entry name" value="HTH-TYPE TRANSCRIPTIONAL REPRESSOR ALLR"/>
    <property type="match status" value="1"/>
</dbReference>
<feature type="domain" description="HTH iclR-type" evidence="5">
    <location>
        <begin position="112"/>
        <end position="173"/>
    </location>
</feature>
<feature type="compositionally biased region" description="Basic residues" evidence="4">
    <location>
        <begin position="1"/>
        <end position="33"/>
    </location>
</feature>
<dbReference type="AlphaFoldDB" id="A0A5S4G0C9"/>
<evidence type="ECO:0000313" key="7">
    <source>
        <dbReference type="EMBL" id="TMR26507.1"/>
    </source>
</evidence>
<feature type="domain" description="IclR-ED" evidence="6">
    <location>
        <begin position="174"/>
        <end position="358"/>
    </location>
</feature>